<accession>A0A832N6G5</accession>
<dbReference type="NCBIfam" id="TIGR02523">
    <property type="entry name" value="type_IV_pilV"/>
    <property type="match status" value="1"/>
</dbReference>
<dbReference type="InterPro" id="IPR012902">
    <property type="entry name" value="N_methyl_site"/>
</dbReference>
<dbReference type="InterPro" id="IPR054402">
    <property type="entry name" value="Tt1218-like_dom"/>
</dbReference>
<dbReference type="Proteomes" id="UP000885832">
    <property type="component" value="Unassembled WGS sequence"/>
</dbReference>
<dbReference type="Pfam" id="PF07963">
    <property type="entry name" value="N_methyl"/>
    <property type="match status" value="1"/>
</dbReference>
<dbReference type="PROSITE" id="PS00409">
    <property type="entry name" value="PROKAR_NTER_METHYL"/>
    <property type="match status" value="1"/>
</dbReference>
<comment type="caution">
    <text evidence="3">The sequence shown here is derived from an EMBL/GenBank/DDBJ whole genome shotgun (WGS) entry which is preliminary data.</text>
</comment>
<keyword evidence="1" id="KW-0472">Membrane</keyword>
<name>A0A832N6G5_9GAMM</name>
<dbReference type="NCBIfam" id="TIGR02532">
    <property type="entry name" value="IV_pilin_GFxxxE"/>
    <property type="match status" value="1"/>
</dbReference>
<feature type="domain" description="Type IV pilin Tt1218-like" evidence="2">
    <location>
        <begin position="35"/>
        <end position="102"/>
    </location>
</feature>
<proteinExistence type="predicted"/>
<protein>
    <submittedName>
        <fullName evidence="3">Type IV pilus modification protein PilV</fullName>
    </submittedName>
</protein>
<dbReference type="Pfam" id="PF22150">
    <property type="entry name" value="Tt1218-like"/>
    <property type="match status" value="1"/>
</dbReference>
<dbReference type="AlphaFoldDB" id="A0A832N6G5"/>
<organism evidence="3">
    <name type="scientific">Candidatus Tenderia electrophaga</name>
    <dbReference type="NCBI Taxonomy" id="1748243"/>
    <lineage>
        <taxon>Bacteria</taxon>
        <taxon>Pseudomonadati</taxon>
        <taxon>Pseudomonadota</taxon>
        <taxon>Gammaproteobacteria</taxon>
        <taxon>Candidatus Tenderiales</taxon>
        <taxon>Candidatus Tenderiaceae</taxon>
        <taxon>Candidatus Tenderia</taxon>
    </lineage>
</organism>
<keyword evidence="1" id="KW-1133">Transmembrane helix</keyword>
<keyword evidence="1" id="KW-0812">Transmembrane</keyword>
<evidence type="ECO:0000259" key="2">
    <source>
        <dbReference type="Pfam" id="PF22150"/>
    </source>
</evidence>
<feature type="transmembrane region" description="Helical" evidence="1">
    <location>
        <begin position="12"/>
        <end position="33"/>
    </location>
</feature>
<evidence type="ECO:0000313" key="3">
    <source>
        <dbReference type="EMBL" id="HHJ80721.1"/>
    </source>
</evidence>
<sequence>MHGDTRHCHQAGFSLIEVLITMVVLSIGLLGVAGMQASGLRNNHAAYTKTQATNLAMDMAERIRANPQGQAEYVGFSSDSAPDSSPDCISTGCTPIQLANHDKFEWSQPFNADSKPVLPAGKGLVTQDGNQFIVTILWREVAYDGMDFNNCMEDMADDMACFQLRFQP</sequence>
<gene>
    <name evidence="3" type="primary">pilV</name>
    <name evidence="3" type="ORF">ENJ65_03715</name>
</gene>
<reference evidence="3" key="1">
    <citation type="journal article" date="2020" name="mSystems">
        <title>Genome- and Community-Level Interaction Insights into Carbon Utilization and Element Cycling Functions of Hydrothermarchaeota in Hydrothermal Sediment.</title>
        <authorList>
            <person name="Zhou Z."/>
            <person name="Liu Y."/>
            <person name="Xu W."/>
            <person name="Pan J."/>
            <person name="Luo Z.H."/>
            <person name="Li M."/>
        </authorList>
    </citation>
    <scope>NUCLEOTIDE SEQUENCE [LARGE SCALE GENOMIC DNA]</scope>
    <source>
        <strain evidence="3">HyVt-505</strain>
    </source>
</reference>
<dbReference type="EMBL" id="DRNF01000235">
    <property type="protein sequence ID" value="HHJ80721.1"/>
    <property type="molecule type" value="Genomic_DNA"/>
</dbReference>
<dbReference type="InterPro" id="IPR013362">
    <property type="entry name" value="Pilus_4_PilV"/>
</dbReference>
<evidence type="ECO:0000256" key="1">
    <source>
        <dbReference type="SAM" id="Phobius"/>
    </source>
</evidence>